<feature type="domain" description="CDC48 N-terminal subdomain" evidence="8">
    <location>
        <begin position="7"/>
        <end position="91"/>
    </location>
</feature>
<proteinExistence type="inferred from homology"/>
<reference evidence="9" key="1">
    <citation type="journal article" date="2021" name="Nat. Microbiol.">
        <title>Cocultivation of an ultrasmall environmental parasitic bacterium with lytic ability against bacteria associated with wastewater foams.</title>
        <authorList>
            <person name="Batinovic S."/>
            <person name="Rose J.J.A."/>
            <person name="Ratcliffe J."/>
            <person name="Seviour R.J."/>
            <person name="Petrovski S."/>
        </authorList>
    </citation>
    <scope>NUCLEOTIDE SEQUENCE</scope>
    <source>
        <strain evidence="9">CON44</strain>
    </source>
</reference>
<feature type="compositionally biased region" description="Acidic residues" evidence="5">
    <location>
        <begin position="237"/>
        <end position="254"/>
    </location>
</feature>
<keyword evidence="1" id="KW-0677">Repeat</keyword>
<dbReference type="InterPro" id="IPR027417">
    <property type="entry name" value="P-loop_NTPase"/>
</dbReference>
<feature type="domain" description="AAA+ ATPase" evidence="6">
    <location>
        <begin position="298"/>
        <end position="435"/>
    </location>
</feature>
<feature type="region of interest" description="Disordered" evidence="5">
    <location>
        <begin position="201"/>
        <end position="266"/>
    </location>
</feature>
<dbReference type="AlphaFoldDB" id="A0A857L1Y1"/>
<dbReference type="GO" id="GO:0005524">
    <property type="term" value="F:ATP binding"/>
    <property type="evidence" value="ECO:0007669"/>
    <property type="project" value="UniProtKB-KW"/>
</dbReference>
<dbReference type="InterPro" id="IPR003593">
    <property type="entry name" value="AAA+_ATPase"/>
</dbReference>
<dbReference type="SUPFAM" id="SSF50692">
    <property type="entry name" value="ADC-like"/>
    <property type="match status" value="1"/>
</dbReference>
<evidence type="ECO:0000256" key="3">
    <source>
        <dbReference type="ARBA" id="ARBA00022840"/>
    </source>
</evidence>
<dbReference type="InterPro" id="IPR041569">
    <property type="entry name" value="AAA_lid_3"/>
</dbReference>
<evidence type="ECO:0000256" key="5">
    <source>
        <dbReference type="SAM" id="MobiDB-lite"/>
    </source>
</evidence>
<feature type="domain" description="AAA+ ATPase" evidence="6">
    <location>
        <begin position="570"/>
        <end position="707"/>
    </location>
</feature>
<dbReference type="Pfam" id="PF00004">
    <property type="entry name" value="AAA"/>
    <property type="match status" value="2"/>
</dbReference>
<dbReference type="Gene3D" id="1.10.8.60">
    <property type="match status" value="2"/>
</dbReference>
<comment type="similarity">
    <text evidence="4">Belongs to the AAA ATPase family.</text>
</comment>
<dbReference type="InterPro" id="IPR003338">
    <property type="entry name" value="CDC4_N-term_subdom"/>
</dbReference>
<keyword evidence="2 4" id="KW-0547">Nucleotide-binding</keyword>
<gene>
    <name evidence="9" type="ORF">GII30_21125</name>
</gene>
<dbReference type="Pfam" id="PF02359">
    <property type="entry name" value="CDC48_N"/>
    <property type="match status" value="1"/>
</dbReference>
<dbReference type="PROSITE" id="PS00674">
    <property type="entry name" value="AAA"/>
    <property type="match status" value="1"/>
</dbReference>
<name>A0A857L1Y1_9ACTN</name>
<dbReference type="FunFam" id="3.40.50.300:FF:000018">
    <property type="entry name" value="Cell division control 48"/>
    <property type="match status" value="1"/>
</dbReference>
<dbReference type="SMART" id="SM00382">
    <property type="entry name" value="AAA"/>
    <property type="match status" value="2"/>
</dbReference>
<evidence type="ECO:0000256" key="1">
    <source>
        <dbReference type="ARBA" id="ARBA00022737"/>
    </source>
</evidence>
<dbReference type="RefSeq" id="WP_005193371.1">
    <property type="nucleotide sequence ID" value="NZ_CP045804.1"/>
</dbReference>
<dbReference type="CDD" id="cd19511">
    <property type="entry name" value="RecA-like_CDC48_r2-like"/>
    <property type="match status" value="1"/>
</dbReference>
<dbReference type="InterPro" id="IPR004201">
    <property type="entry name" value="Cdc48_dom2"/>
</dbReference>
<dbReference type="SMART" id="SM01073">
    <property type="entry name" value="CDC48_N"/>
    <property type="match status" value="1"/>
</dbReference>
<evidence type="ECO:0000259" key="7">
    <source>
        <dbReference type="SMART" id="SM01072"/>
    </source>
</evidence>
<evidence type="ECO:0000256" key="2">
    <source>
        <dbReference type="ARBA" id="ARBA00022741"/>
    </source>
</evidence>
<feature type="domain" description="CDC48" evidence="7">
    <location>
        <begin position="108"/>
        <end position="190"/>
    </location>
</feature>
<dbReference type="PANTHER" id="PTHR23077:SF171">
    <property type="entry name" value="NUCLEAR VALOSIN-CONTAINING PROTEIN-LIKE"/>
    <property type="match status" value="1"/>
</dbReference>
<evidence type="ECO:0000259" key="6">
    <source>
        <dbReference type="SMART" id="SM00382"/>
    </source>
</evidence>
<dbReference type="GO" id="GO:0005737">
    <property type="term" value="C:cytoplasm"/>
    <property type="evidence" value="ECO:0007669"/>
    <property type="project" value="UniProtKB-ARBA"/>
</dbReference>
<sequence length="799" mass="82593">MSVPQLTLTARVNPSAADARRGIVRVHPEVLAALSLREWDAVSIVGARRTAAVVAEAPDIATTGTVLLDDITFSNAGIREDASVVLQPVTVHGGSRVVVSGSVLASRSVDEATLRRALLGKVLSVGDAVSLLPRDLGPELTASTAVRALARSVGITWTNELVTVGAVEPSGPVSVQTNTAVLWAGDGAAASAAPAPGVATGPLRTAGAAPTTGDVMPTRTGGVTRGWQLVEPRPEASDPEPGETPQEDTSDDAAADQTGHARPVSELVGVDTQVARLTEWIAITLDEPQVLRALGATPRLGVIVSGPPGVGKATMVRSVCAGRPLAVVDGPSVGALEASSRLSAVSSAIAALRSSNGSGSQRNAHRSGVLLVADVEALLPAEAEPVSTLILDELRAAIGDGSVVLVCTTAEPAGTDSRLRDPQLCDRELIIGLPDAALRARLLSAILSGVPTEPGLDLTSIAARTPGFVAADLAALAREAAIRAAARVTGSRNGDTKAETDDKPTLRLADLQGALEVIRPVSRGDSPDVSLGSITLDDVGDMVETKQALTETVLWPLQHPDTFTRLGVEPPRGVLLFGPPGCGKTFVVRALAASGRLSVHTVKGAELMDKWVGASEKAVRDLFARARESAPSLIFLDEVDALAPRRGQSTDSGVTDRVVASLLTELDGVEPLSDVVVLGATNRPDLIDPALLRPGRLERLVFVPPPDAAARGDILRASGKNVPLADDIVIDDLAADLDGYSAADCSALLREAALSAMRRDIDAATVTADDIAAARERVRPSLDAAQVENLRAYADRRLD</sequence>
<dbReference type="Gene3D" id="3.40.50.300">
    <property type="entry name" value="P-loop containing nucleotide triphosphate hydrolases"/>
    <property type="match status" value="2"/>
</dbReference>
<dbReference type="SMART" id="SM01072">
    <property type="entry name" value="CDC48_2"/>
    <property type="match status" value="1"/>
</dbReference>
<evidence type="ECO:0000256" key="4">
    <source>
        <dbReference type="RuleBase" id="RU003651"/>
    </source>
</evidence>
<dbReference type="PANTHER" id="PTHR23077">
    <property type="entry name" value="AAA-FAMILY ATPASE"/>
    <property type="match status" value="1"/>
</dbReference>
<dbReference type="Pfam" id="PF17862">
    <property type="entry name" value="AAA_lid_3"/>
    <property type="match status" value="2"/>
</dbReference>
<accession>A0A857L1Y1</accession>
<dbReference type="GO" id="GO:0016887">
    <property type="term" value="F:ATP hydrolysis activity"/>
    <property type="evidence" value="ECO:0007669"/>
    <property type="project" value="InterPro"/>
</dbReference>
<evidence type="ECO:0000313" key="9">
    <source>
        <dbReference type="EMBL" id="QHN41329.1"/>
    </source>
</evidence>
<dbReference type="InterPro" id="IPR003959">
    <property type="entry name" value="ATPase_AAA_core"/>
</dbReference>
<protein>
    <submittedName>
        <fullName evidence="9">AAA family ATPase</fullName>
    </submittedName>
</protein>
<evidence type="ECO:0000259" key="8">
    <source>
        <dbReference type="SMART" id="SM01073"/>
    </source>
</evidence>
<keyword evidence="3 4" id="KW-0067">ATP-binding</keyword>
<organism evidence="9">
    <name type="scientific">Gordonia amarae</name>
    <dbReference type="NCBI Taxonomy" id="36821"/>
    <lineage>
        <taxon>Bacteria</taxon>
        <taxon>Bacillati</taxon>
        <taxon>Actinomycetota</taxon>
        <taxon>Actinomycetes</taxon>
        <taxon>Mycobacteriales</taxon>
        <taxon>Gordoniaceae</taxon>
        <taxon>Gordonia</taxon>
    </lineage>
</organism>
<dbReference type="InterPro" id="IPR050168">
    <property type="entry name" value="AAA_ATPase_domain"/>
</dbReference>
<dbReference type="SUPFAM" id="SSF52540">
    <property type="entry name" value="P-loop containing nucleoside triphosphate hydrolases"/>
    <property type="match status" value="2"/>
</dbReference>
<dbReference type="Gene3D" id="2.40.40.20">
    <property type="match status" value="1"/>
</dbReference>
<dbReference type="InterPro" id="IPR009010">
    <property type="entry name" value="Asp_de-COase-like_dom_sf"/>
</dbReference>
<dbReference type="EMBL" id="CP045810">
    <property type="protein sequence ID" value="QHN41329.1"/>
    <property type="molecule type" value="Genomic_DNA"/>
</dbReference>
<dbReference type="InterPro" id="IPR003960">
    <property type="entry name" value="ATPase_AAA_CS"/>
</dbReference>